<dbReference type="GO" id="GO:0005874">
    <property type="term" value="C:microtubule"/>
    <property type="evidence" value="ECO:0007669"/>
    <property type="project" value="UniProtKB-KW"/>
</dbReference>
<dbReference type="RefSeq" id="XP_067081508.1">
    <property type="nucleotide sequence ID" value="XM_067225407.1"/>
</dbReference>
<dbReference type="Gene3D" id="3.40.850.10">
    <property type="entry name" value="Kinesin motor domain"/>
    <property type="match status" value="1"/>
</dbReference>
<keyword evidence="11" id="KW-1185">Reference proteome</keyword>
<dbReference type="GO" id="GO:0007018">
    <property type="term" value="P:microtubule-based movement"/>
    <property type="evidence" value="ECO:0007669"/>
    <property type="project" value="InterPro"/>
</dbReference>
<dbReference type="InterPro" id="IPR027640">
    <property type="entry name" value="Kinesin-like_fam"/>
</dbReference>
<evidence type="ECO:0000313" key="10">
    <source>
        <dbReference type="EMBL" id="SCU70742.1"/>
    </source>
</evidence>
<protein>
    <recommendedName>
        <fullName evidence="6">Kinesin-like protein</fullName>
    </recommendedName>
</protein>
<comment type="similarity">
    <text evidence="5 6">Belongs to the TRAFAC class myosin-kinesin ATPase superfamily. Kinesin family.</text>
</comment>
<feature type="region of interest" description="Disordered" evidence="8">
    <location>
        <begin position="909"/>
        <end position="947"/>
    </location>
</feature>
<dbReference type="AlphaFoldDB" id="A0A1G4IEC9"/>
<dbReference type="InterPro" id="IPR019821">
    <property type="entry name" value="Kinesin_motor_CS"/>
</dbReference>
<feature type="compositionally biased region" description="Polar residues" evidence="8">
    <location>
        <begin position="766"/>
        <end position="786"/>
    </location>
</feature>
<feature type="domain" description="Kinesin motor" evidence="9">
    <location>
        <begin position="28"/>
        <end position="393"/>
    </location>
</feature>
<dbReference type="GO" id="GO:0008017">
    <property type="term" value="F:microtubule binding"/>
    <property type="evidence" value="ECO:0007669"/>
    <property type="project" value="InterPro"/>
</dbReference>
<sequence length="986" mass="108655">MGGEDNVARRGSCSGAVVEAKQPSDDGTIRVVVRVRPLSTVEHANPSVRNIVQCLKDGIVVNGAPSKMSSRYFGAPHAKPRPRQFNVDQVFHHYSSQFEVYEACRHVIAGAFEGVNGSVLAYGSTGSGKTHTMFGGQMSAAGVIYQAVQDILETKSELEENEKTVTTRCSFMEVYNEKVYDLLAQTSGQGKRKELNVQELTHSNDTSCYGSFINGRCGVNPESLAVRGLTYCTPETADDFARCVERGHINRFVASTDANAHSSRSHAIFTVEIEVKDTVNASLGTVGRIRFCDLAGSERAAGSSNRGDRLREGGNINRSLLALSAVVQELVQRREHPERTHYIPYRGSKLTRLLQDSIGGNCRTLMLFCISPSSMNYEETINTMLFAMQAKKIRVTAKRHEFAVDSKVVAANQEALIEELRAELALARDELLQLRGANANNANGAARTSPRAVSPPQAKDLEVPTLSLSAQRTERDWMQLPLEATGRASMRSSTRTPKVVEAMELSADLQKKTKSLSATKELLYREMREAEEAHSELNMRLRQQKWKLVRFLSAKQKGSGKGVDGELSTSVGVAGQQRAIKEMEVELTAHGGEIKRLREKMDATDKELDKVRQELLREKQHPFLELLLDNVKLRQNCTEAECLAAHYHQEYRAVMSHEEEFSQALSKCVQAIKSMLPLTTPNSSVWEEAQLALMYANLPSIPTADIIHVVQKSMRSGRASPMASAESRFRRSSTQGIEARLQYQVSNGPDSRSLVVHSSPKKATGAYSNRSVAGTNTPLSGNSRSTIAAAKCQRTPKAMTVPPRPVTRPSTRQPAGATFKKPPCPKGAIKVGHRDPANLSTVNGKKNTIIGSPCKEMTLASSRPHAARTDAGKAASPTFSRCATRTHVKFSEDVVPFTRSLTFNGISRTKARQSNGTPSLRERHNNFTPPRRVRRTNKDYGTGEEDIHPRRVLNDGLEERFKKLLDEVKLWHSDKASTDSGLNVST</sequence>
<feature type="coiled-coil region" evidence="7">
    <location>
        <begin position="580"/>
        <end position="621"/>
    </location>
</feature>
<dbReference type="InterPro" id="IPR001752">
    <property type="entry name" value="Kinesin_motor_dom"/>
</dbReference>
<dbReference type="PRINTS" id="PR00380">
    <property type="entry name" value="KINESINHEAVY"/>
</dbReference>
<dbReference type="InterPro" id="IPR036961">
    <property type="entry name" value="Kinesin_motor_dom_sf"/>
</dbReference>
<dbReference type="Pfam" id="PF00225">
    <property type="entry name" value="Kinesin"/>
    <property type="match status" value="1"/>
</dbReference>
<evidence type="ECO:0000256" key="6">
    <source>
        <dbReference type="RuleBase" id="RU000394"/>
    </source>
</evidence>
<dbReference type="PANTHER" id="PTHR47968">
    <property type="entry name" value="CENTROMERE PROTEIN E"/>
    <property type="match status" value="1"/>
</dbReference>
<comment type="caution">
    <text evidence="10">The sequence shown here is derived from an EMBL/GenBank/DDBJ whole genome shotgun (WGS) entry which is preliminary data.</text>
</comment>
<evidence type="ECO:0000313" key="11">
    <source>
        <dbReference type="Proteomes" id="UP000195570"/>
    </source>
</evidence>
<dbReference type="FunFam" id="3.40.850.10:FF:000124">
    <property type="entry name" value="Kinesin-like protein"/>
    <property type="match status" value="1"/>
</dbReference>
<keyword evidence="4 5" id="KW-0505">Motor protein</keyword>
<keyword evidence="1 5" id="KW-0547">Nucleotide-binding</keyword>
<feature type="coiled-coil region" evidence="7">
    <location>
        <begin position="520"/>
        <end position="547"/>
    </location>
</feature>
<dbReference type="GO" id="GO:0003777">
    <property type="term" value="F:microtubule motor activity"/>
    <property type="evidence" value="ECO:0007669"/>
    <property type="project" value="InterPro"/>
</dbReference>
<dbReference type="VEuPathDB" id="TriTrypDB:TEOVI_000231600"/>
<evidence type="ECO:0000256" key="3">
    <source>
        <dbReference type="ARBA" id="ARBA00023054"/>
    </source>
</evidence>
<feature type="compositionally biased region" description="Polar residues" evidence="8">
    <location>
        <begin position="909"/>
        <end position="918"/>
    </location>
</feature>
<keyword evidence="3 7" id="KW-0175">Coiled coil</keyword>
<feature type="coiled-coil region" evidence="7">
    <location>
        <begin position="410"/>
        <end position="437"/>
    </location>
</feature>
<feature type="region of interest" description="Disordered" evidence="8">
    <location>
        <begin position="746"/>
        <end position="836"/>
    </location>
</feature>
<dbReference type="SMART" id="SM00129">
    <property type="entry name" value="KISc"/>
    <property type="match status" value="1"/>
</dbReference>
<dbReference type="Proteomes" id="UP000195570">
    <property type="component" value="Unassembled WGS sequence"/>
</dbReference>
<dbReference type="EMBL" id="CZPT02001525">
    <property type="protein sequence ID" value="SCU70742.1"/>
    <property type="molecule type" value="Genomic_DNA"/>
</dbReference>
<evidence type="ECO:0000256" key="2">
    <source>
        <dbReference type="ARBA" id="ARBA00022840"/>
    </source>
</evidence>
<dbReference type="CDD" id="cd00106">
    <property type="entry name" value="KISc"/>
    <property type="match status" value="1"/>
</dbReference>
<dbReference type="InterPro" id="IPR027417">
    <property type="entry name" value="P-loop_NTPase"/>
</dbReference>
<dbReference type="GeneID" id="92376256"/>
<dbReference type="SMR" id="A0A1G4IEC9"/>
<feature type="binding site" evidence="5">
    <location>
        <begin position="123"/>
        <end position="130"/>
    </location>
    <ligand>
        <name>ATP</name>
        <dbReference type="ChEBI" id="CHEBI:30616"/>
    </ligand>
</feature>
<evidence type="ECO:0000256" key="8">
    <source>
        <dbReference type="SAM" id="MobiDB-lite"/>
    </source>
</evidence>
<accession>A0A1G4IEC9</accession>
<dbReference type="PROSITE" id="PS00411">
    <property type="entry name" value="KINESIN_MOTOR_1"/>
    <property type="match status" value="1"/>
</dbReference>
<dbReference type="PANTHER" id="PTHR47968:SF75">
    <property type="entry name" value="CENTROMERE-ASSOCIATED PROTEIN E"/>
    <property type="match status" value="1"/>
</dbReference>
<name>A0A1G4IEC9_TRYEQ</name>
<evidence type="ECO:0000259" key="9">
    <source>
        <dbReference type="PROSITE" id="PS50067"/>
    </source>
</evidence>
<keyword evidence="6" id="KW-0493">Microtubule</keyword>
<proteinExistence type="inferred from homology"/>
<evidence type="ECO:0000256" key="5">
    <source>
        <dbReference type="PROSITE-ProRule" id="PRU00283"/>
    </source>
</evidence>
<evidence type="ECO:0000256" key="4">
    <source>
        <dbReference type="ARBA" id="ARBA00023175"/>
    </source>
</evidence>
<reference evidence="10" key="1">
    <citation type="submission" date="2016-09" db="EMBL/GenBank/DDBJ databases">
        <authorList>
            <person name="Hebert L."/>
            <person name="Moumen B."/>
        </authorList>
    </citation>
    <scope>NUCLEOTIDE SEQUENCE [LARGE SCALE GENOMIC DNA]</scope>
    <source>
        <strain evidence="10">OVI</strain>
    </source>
</reference>
<dbReference type="GO" id="GO:0005524">
    <property type="term" value="F:ATP binding"/>
    <property type="evidence" value="ECO:0007669"/>
    <property type="project" value="UniProtKB-UniRule"/>
</dbReference>
<keyword evidence="2 5" id="KW-0067">ATP-binding</keyword>
<organism evidence="10 11">
    <name type="scientific">Trypanosoma equiperdum</name>
    <dbReference type="NCBI Taxonomy" id="5694"/>
    <lineage>
        <taxon>Eukaryota</taxon>
        <taxon>Discoba</taxon>
        <taxon>Euglenozoa</taxon>
        <taxon>Kinetoplastea</taxon>
        <taxon>Metakinetoplastina</taxon>
        <taxon>Trypanosomatida</taxon>
        <taxon>Trypanosomatidae</taxon>
        <taxon>Trypanosoma</taxon>
    </lineage>
</organism>
<evidence type="ECO:0000256" key="1">
    <source>
        <dbReference type="ARBA" id="ARBA00022741"/>
    </source>
</evidence>
<feature type="region of interest" description="Disordered" evidence="8">
    <location>
        <begin position="441"/>
        <end position="462"/>
    </location>
</feature>
<dbReference type="SUPFAM" id="SSF52540">
    <property type="entry name" value="P-loop containing nucleoside triphosphate hydrolases"/>
    <property type="match status" value="1"/>
</dbReference>
<evidence type="ECO:0000256" key="7">
    <source>
        <dbReference type="SAM" id="Coils"/>
    </source>
</evidence>
<gene>
    <name evidence="10" type="ORF">TEOVI_000231600</name>
</gene>
<dbReference type="PROSITE" id="PS50067">
    <property type="entry name" value="KINESIN_MOTOR_2"/>
    <property type="match status" value="1"/>
</dbReference>